<evidence type="ECO:0000313" key="3">
    <source>
        <dbReference type="Proteomes" id="UP000527355"/>
    </source>
</evidence>
<dbReference type="VEuPathDB" id="HostDB:GeneID_118671363"/>
<dbReference type="PANTHER" id="PTHR22692">
    <property type="entry name" value="MYOSIN VII, XV"/>
    <property type="match status" value="1"/>
</dbReference>
<proteinExistence type="predicted"/>
<dbReference type="Proteomes" id="UP000527355">
    <property type="component" value="Unassembled WGS sequence"/>
</dbReference>
<evidence type="ECO:0000313" key="2">
    <source>
        <dbReference type="EMBL" id="KAF6296412.1"/>
    </source>
</evidence>
<reference evidence="2 3" key="1">
    <citation type="journal article" date="2020" name="Nature">
        <title>Six reference-quality genomes reveal evolution of bat adaptations.</title>
        <authorList>
            <person name="Jebb D."/>
            <person name="Huang Z."/>
            <person name="Pippel M."/>
            <person name="Hughes G.M."/>
            <person name="Lavrichenko K."/>
            <person name="Devanna P."/>
            <person name="Winkler S."/>
            <person name="Jermiin L.S."/>
            <person name="Skirmuntt E.C."/>
            <person name="Katzourakis A."/>
            <person name="Burkitt-Gray L."/>
            <person name="Ray D.A."/>
            <person name="Sullivan K.A.M."/>
            <person name="Roscito J.G."/>
            <person name="Kirilenko B.M."/>
            <person name="Davalos L.M."/>
            <person name="Corthals A.P."/>
            <person name="Power M.L."/>
            <person name="Jones G."/>
            <person name="Ransome R.D."/>
            <person name="Dechmann D.K.N."/>
            <person name="Locatelli A.G."/>
            <person name="Puechmaille S.J."/>
            <person name="Fedrigo O."/>
            <person name="Jarvis E.D."/>
            <person name="Hiller M."/>
            <person name="Vernes S.C."/>
            <person name="Myers E.W."/>
            <person name="Teeling E.C."/>
        </authorList>
    </citation>
    <scope>NUCLEOTIDE SEQUENCE [LARGE SCALE GENOMIC DNA]</scope>
    <source>
        <strain evidence="2">MMyoMyo1</strain>
        <tissue evidence="2">Flight muscle</tissue>
    </source>
</reference>
<dbReference type="InterPro" id="IPR000299">
    <property type="entry name" value="FERM_domain"/>
</dbReference>
<dbReference type="Pfam" id="PF00373">
    <property type="entry name" value="FERM_M"/>
    <property type="match status" value="1"/>
</dbReference>
<organism evidence="2 3">
    <name type="scientific">Myotis myotis</name>
    <name type="common">Greater mouse-eared bat</name>
    <name type="synonym">Vespertilio myotis</name>
    <dbReference type="NCBI Taxonomy" id="51298"/>
    <lineage>
        <taxon>Eukaryota</taxon>
        <taxon>Metazoa</taxon>
        <taxon>Chordata</taxon>
        <taxon>Craniata</taxon>
        <taxon>Vertebrata</taxon>
        <taxon>Euteleostomi</taxon>
        <taxon>Mammalia</taxon>
        <taxon>Eutheria</taxon>
        <taxon>Laurasiatheria</taxon>
        <taxon>Chiroptera</taxon>
        <taxon>Yangochiroptera</taxon>
        <taxon>Vespertilionidae</taxon>
        <taxon>Myotis</taxon>
    </lineage>
</organism>
<sequence length="139" mass="15496">MAAIQSLMDQELRQLQGRSAQEAQIDFIEAASQLPLFGYTVYVVLRASDLTLPRPSLLGLNRQHLIIMDPSSQALCCSIALRDLQQLHLLSPLEADRPPALELNYGSADSPQTVWFELPQARELQHTITFLLHSSDTSV</sequence>
<comment type="caution">
    <text evidence="2">The sequence shown here is derived from an EMBL/GenBank/DDBJ whole genome shotgun (WGS) entry which is preliminary data.</text>
</comment>
<dbReference type="AlphaFoldDB" id="A0A7J7T6Y0"/>
<evidence type="ECO:0000259" key="1">
    <source>
        <dbReference type="PROSITE" id="PS50057"/>
    </source>
</evidence>
<feature type="domain" description="FERM" evidence="1">
    <location>
        <begin position="1"/>
        <end position="139"/>
    </location>
</feature>
<dbReference type="EMBL" id="JABWUV010000017">
    <property type="protein sequence ID" value="KAF6296412.1"/>
    <property type="molecule type" value="Genomic_DNA"/>
</dbReference>
<dbReference type="InterPro" id="IPR019748">
    <property type="entry name" value="FERM_central"/>
</dbReference>
<dbReference type="InterPro" id="IPR051567">
    <property type="entry name" value="Unconventional_Myosin_ATPase"/>
</dbReference>
<name>A0A7J7T6Y0_MYOMY</name>
<accession>A0A7J7T6Y0</accession>
<gene>
    <name evidence="2" type="ORF">mMyoMyo1_013567</name>
</gene>
<dbReference type="PANTHER" id="PTHR22692:SF16">
    <property type="entry name" value="MYOSIN XVB"/>
    <property type="match status" value="1"/>
</dbReference>
<dbReference type="PROSITE" id="PS50057">
    <property type="entry name" value="FERM_3"/>
    <property type="match status" value="1"/>
</dbReference>
<keyword evidence="3" id="KW-1185">Reference proteome</keyword>
<protein>
    <submittedName>
        <fullName evidence="2">Myosin XVB</fullName>
    </submittedName>
</protein>